<accession>A0A9P9ALC7</accession>
<dbReference type="Gene3D" id="2.130.10.10">
    <property type="entry name" value="YVTN repeat-like/Quinoprotein amine dehydrogenase"/>
    <property type="match status" value="1"/>
</dbReference>
<dbReference type="Proteomes" id="UP000777438">
    <property type="component" value="Unassembled WGS sequence"/>
</dbReference>
<name>A0A9P9ALC7_9HYPO</name>
<evidence type="ECO:0000313" key="2">
    <source>
        <dbReference type="Proteomes" id="UP000777438"/>
    </source>
</evidence>
<reference evidence="1 2" key="1">
    <citation type="journal article" date="2021" name="Nat. Commun.">
        <title>Genetic determinants of endophytism in the Arabidopsis root mycobiome.</title>
        <authorList>
            <person name="Mesny F."/>
            <person name="Miyauchi S."/>
            <person name="Thiergart T."/>
            <person name="Pickel B."/>
            <person name="Atanasova L."/>
            <person name="Karlsson M."/>
            <person name="Huettel B."/>
            <person name="Barry K.W."/>
            <person name="Haridas S."/>
            <person name="Chen C."/>
            <person name="Bauer D."/>
            <person name="Andreopoulos W."/>
            <person name="Pangilinan J."/>
            <person name="LaButti K."/>
            <person name="Riley R."/>
            <person name="Lipzen A."/>
            <person name="Clum A."/>
            <person name="Drula E."/>
            <person name="Henrissat B."/>
            <person name="Kohler A."/>
            <person name="Grigoriev I.V."/>
            <person name="Martin F.M."/>
            <person name="Hacquard S."/>
        </authorList>
    </citation>
    <scope>NUCLEOTIDE SEQUENCE [LARGE SCALE GENOMIC DNA]</scope>
    <source>
        <strain evidence="1 2">MPI-CAGE-CH-0241</strain>
    </source>
</reference>
<proteinExistence type="predicted"/>
<gene>
    <name evidence="1" type="ORF">B0T10DRAFT_462800</name>
</gene>
<dbReference type="SUPFAM" id="SSF82171">
    <property type="entry name" value="DPP6 N-terminal domain-like"/>
    <property type="match status" value="1"/>
</dbReference>
<protein>
    <submittedName>
        <fullName evidence="1">Uncharacterized protein</fullName>
    </submittedName>
</protein>
<comment type="caution">
    <text evidence="1">The sequence shown here is derived from an EMBL/GenBank/DDBJ whole genome shotgun (WGS) entry which is preliminary data.</text>
</comment>
<evidence type="ECO:0000313" key="1">
    <source>
        <dbReference type="EMBL" id="KAH6884472.1"/>
    </source>
</evidence>
<keyword evidence="2" id="KW-1185">Reference proteome</keyword>
<organism evidence="1 2">
    <name type="scientific">Thelonectria olida</name>
    <dbReference type="NCBI Taxonomy" id="1576542"/>
    <lineage>
        <taxon>Eukaryota</taxon>
        <taxon>Fungi</taxon>
        <taxon>Dikarya</taxon>
        <taxon>Ascomycota</taxon>
        <taxon>Pezizomycotina</taxon>
        <taxon>Sordariomycetes</taxon>
        <taxon>Hypocreomycetidae</taxon>
        <taxon>Hypocreales</taxon>
        <taxon>Nectriaceae</taxon>
        <taxon>Thelonectria</taxon>
    </lineage>
</organism>
<dbReference type="EMBL" id="JAGPYM010000020">
    <property type="protein sequence ID" value="KAH6884472.1"/>
    <property type="molecule type" value="Genomic_DNA"/>
</dbReference>
<dbReference type="InterPro" id="IPR015943">
    <property type="entry name" value="WD40/YVTN_repeat-like_dom_sf"/>
</dbReference>
<sequence length="175" mass="19511">MTATIWNAATGARLETREAQAEQIVISMDGRKFVWVLSTDPYLIQVWDVPSGDVKTIEYQRSDGNMFFYLSHSGRYLLASSPSSPIFPVWDLAKSSADTNQAFHHHTIACDRGGHGFVFVTDTMFALYVGPTIYVEDIDGTRRNTFSAEGNIEMLRTCSGNTSRLISISEKCVQV</sequence>
<dbReference type="AlphaFoldDB" id="A0A9P9ALC7"/>